<gene>
    <name evidence="1" type="ORF">EVJ48_05960</name>
</gene>
<proteinExistence type="predicted"/>
<dbReference type="AlphaFoldDB" id="A0A520XC83"/>
<dbReference type="Pfam" id="PF20126">
    <property type="entry name" value="TumE"/>
    <property type="match status" value="1"/>
</dbReference>
<name>A0A520XC83_9DELT</name>
<evidence type="ECO:0000313" key="1">
    <source>
        <dbReference type="EMBL" id="RZV38814.1"/>
    </source>
</evidence>
<sequence length="111" mass="13421">MEILDCLNKSKSIKSYEILDFKSFENGFYIKIKAIIINNTELFIREYTDEKERSYSYHWQDENKNLILRWDNAPHHSRIVTFPHHKHVKEKVKENFNIDCFSIIKEISSLI</sequence>
<evidence type="ECO:0000313" key="2">
    <source>
        <dbReference type="Proteomes" id="UP000322454"/>
    </source>
</evidence>
<organism evidence="1 2">
    <name type="scientific">Candidatus Acidulodesulfobacterium acidiphilum</name>
    <dbReference type="NCBI Taxonomy" id="2597224"/>
    <lineage>
        <taxon>Bacteria</taxon>
        <taxon>Deltaproteobacteria</taxon>
        <taxon>Candidatus Acidulodesulfobacterales</taxon>
        <taxon>Candidatus Acidulodesulfobacterium</taxon>
    </lineage>
</organism>
<dbReference type="InterPro" id="IPR045397">
    <property type="entry name" value="TumE-like"/>
</dbReference>
<dbReference type="EMBL" id="SHMQ01000014">
    <property type="protein sequence ID" value="RZV38814.1"/>
    <property type="molecule type" value="Genomic_DNA"/>
</dbReference>
<comment type="caution">
    <text evidence="1">The sequence shown here is derived from an EMBL/GenBank/DDBJ whole genome shotgun (WGS) entry which is preliminary data.</text>
</comment>
<dbReference type="Proteomes" id="UP000322454">
    <property type="component" value="Unassembled WGS sequence"/>
</dbReference>
<accession>A0A520XC83</accession>
<protein>
    <submittedName>
        <fullName evidence="1">Uncharacterized protein</fullName>
    </submittedName>
</protein>
<reference evidence="1 2" key="1">
    <citation type="submission" date="2019-01" db="EMBL/GenBank/DDBJ databases">
        <title>Insights into ecological role of a new deltaproteobacterial order Candidatus Sinidesulfobacterales (Sva0485) by metagenomics and metatranscriptomics.</title>
        <authorList>
            <person name="Tan S."/>
            <person name="Liu J."/>
            <person name="Fang Y."/>
            <person name="Hedlund B."/>
            <person name="Lian Z.-H."/>
            <person name="Huang L.-Y."/>
            <person name="Li J.-T."/>
            <person name="Huang L.-N."/>
            <person name="Li W.-J."/>
            <person name="Jiang H.-C."/>
            <person name="Dong H.-L."/>
            <person name="Shu W.-S."/>
        </authorList>
    </citation>
    <scope>NUCLEOTIDE SEQUENCE [LARGE SCALE GENOMIC DNA]</scope>
    <source>
        <strain evidence="1">AP4</strain>
    </source>
</reference>